<name>A0A348AE91_9FIRM</name>
<keyword evidence="2" id="KW-1185">Reference proteome</keyword>
<organism evidence="1 2">
    <name type="scientific">Methylomusa anaerophila</name>
    <dbReference type="NCBI Taxonomy" id="1930071"/>
    <lineage>
        <taxon>Bacteria</taxon>
        <taxon>Bacillati</taxon>
        <taxon>Bacillota</taxon>
        <taxon>Negativicutes</taxon>
        <taxon>Selenomonadales</taxon>
        <taxon>Sporomusaceae</taxon>
        <taxon>Methylomusa</taxon>
    </lineage>
</organism>
<dbReference type="Proteomes" id="UP000276437">
    <property type="component" value="Chromosome"/>
</dbReference>
<protein>
    <submittedName>
        <fullName evidence="1">Uncharacterized protein</fullName>
    </submittedName>
</protein>
<proteinExistence type="predicted"/>
<evidence type="ECO:0000313" key="2">
    <source>
        <dbReference type="Proteomes" id="UP000276437"/>
    </source>
</evidence>
<dbReference type="AlphaFoldDB" id="A0A348AE91"/>
<dbReference type="RefSeq" id="WP_158618581.1">
    <property type="nucleotide sequence ID" value="NZ_AP018449.1"/>
</dbReference>
<dbReference type="KEGG" id="mana:MAMMFC1_00022"/>
<sequence>MRNMKSAGTEVAFLLLKMIICHQRYETVMGMETLVHTFLIFNIDSKRKRKREKGG</sequence>
<evidence type="ECO:0000313" key="1">
    <source>
        <dbReference type="EMBL" id="BBB89389.1"/>
    </source>
</evidence>
<dbReference type="EMBL" id="AP018449">
    <property type="protein sequence ID" value="BBB89389.1"/>
    <property type="molecule type" value="Genomic_DNA"/>
</dbReference>
<accession>A0A348AE91</accession>
<gene>
    <name evidence="1" type="ORF">MAMMFC1_00022</name>
</gene>
<reference evidence="1 2" key="1">
    <citation type="journal article" date="2018" name="Int. J. Syst. Evol. Microbiol.">
        <title>Methylomusa anaerophila gen. nov., sp. nov., an anaerobic methanol-utilizing bacterium isolated from a microbial fuel cell.</title>
        <authorList>
            <person name="Amano N."/>
            <person name="Yamamuro A."/>
            <person name="Miyahara M."/>
            <person name="Kouzuma A."/>
            <person name="Abe T."/>
            <person name="Watanabe K."/>
        </authorList>
    </citation>
    <scope>NUCLEOTIDE SEQUENCE [LARGE SCALE GENOMIC DNA]</scope>
    <source>
        <strain evidence="1 2">MMFC1</strain>
    </source>
</reference>